<proteinExistence type="inferred from homology"/>
<name>A0A197K8I2_9FUNG</name>
<keyword evidence="3" id="KW-0274">FAD</keyword>
<feature type="transmembrane region" description="Helical" evidence="7">
    <location>
        <begin position="66"/>
        <end position="83"/>
    </location>
</feature>
<keyword evidence="10" id="KW-1185">Reference proteome</keyword>
<organism evidence="9 10">
    <name type="scientific">Linnemannia elongata AG-77</name>
    <dbReference type="NCBI Taxonomy" id="1314771"/>
    <lineage>
        <taxon>Eukaryota</taxon>
        <taxon>Fungi</taxon>
        <taxon>Fungi incertae sedis</taxon>
        <taxon>Mucoromycota</taxon>
        <taxon>Mortierellomycotina</taxon>
        <taxon>Mortierellomycetes</taxon>
        <taxon>Mortierellales</taxon>
        <taxon>Mortierellaceae</taxon>
        <taxon>Linnemannia</taxon>
    </lineage>
</organism>
<keyword evidence="4" id="KW-0560">Oxidoreductase</keyword>
<dbReference type="STRING" id="1314771.A0A197K8I2"/>
<dbReference type="PANTHER" id="PTHR13789">
    <property type="entry name" value="MONOOXYGENASE"/>
    <property type="match status" value="1"/>
</dbReference>
<evidence type="ECO:0000256" key="3">
    <source>
        <dbReference type="ARBA" id="ARBA00022827"/>
    </source>
</evidence>
<evidence type="ECO:0000256" key="7">
    <source>
        <dbReference type="SAM" id="Phobius"/>
    </source>
</evidence>
<evidence type="ECO:0000256" key="1">
    <source>
        <dbReference type="ARBA" id="ARBA00007992"/>
    </source>
</evidence>
<dbReference type="EMBL" id="KV442022">
    <property type="protein sequence ID" value="OAQ33006.1"/>
    <property type="molecule type" value="Genomic_DNA"/>
</dbReference>
<comment type="similarity">
    <text evidence="1">Belongs to the paxM FAD-dependent monooxygenase family.</text>
</comment>
<evidence type="ECO:0000256" key="5">
    <source>
        <dbReference type="ARBA" id="ARBA00023033"/>
    </source>
</evidence>
<dbReference type="InterPro" id="IPR002938">
    <property type="entry name" value="FAD-bd"/>
</dbReference>
<evidence type="ECO:0000256" key="2">
    <source>
        <dbReference type="ARBA" id="ARBA00022630"/>
    </source>
</evidence>
<feature type="compositionally biased region" description="Low complexity" evidence="6">
    <location>
        <begin position="15"/>
        <end position="52"/>
    </location>
</feature>
<feature type="domain" description="FAD-binding" evidence="8">
    <location>
        <begin position="358"/>
        <end position="451"/>
    </location>
</feature>
<dbReference type="SUPFAM" id="SSF51905">
    <property type="entry name" value="FAD/NAD(P)-binding domain"/>
    <property type="match status" value="1"/>
</dbReference>
<evidence type="ECO:0000313" key="9">
    <source>
        <dbReference type="EMBL" id="OAQ33006.1"/>
    </source>
</evidence>
<evidence type="ECO:0000313" key="10">
    <source>
        <dbReference type="Proteomes" id="UP000078512"/>
    </source>
</evidence>
<feature type="domain" description="FAD-binding" evidence="8">
    <location>
        <begin position="66"/>
        <end position="228"/>
    </location>
</feature>
<dbReference type="Gene3D" id="3.50.50.60">
    <property type="entry name" value="FAD/NAD(P)-binding domain"/>
    <property type="match status" value="1"/>
</dbReference>
<dbReference type="InterPro" id="IPR036188">
    <property type="entry name" value="FAD/NAD-bd_sf"/>
</dbReference>
<dbReference type="PRINTS" id="PR00420">
    <property type="entry name" value="RNGMNOXGNASE"/>
</dbReference>
<dbReference type="GO" id="GO:0004497">
    <property type="term" value="F:monooxygenase activity"/>
    <property type="evidence" value="ECO:0007669"/>
    <property type="project" value="UniProtKB-KW"/>
</dbReference>
<keyword evidence="7" id="KW-0812">Transmembrane</keyword>
<gene>
    <name evidence="9" type="ORF">K457DRAFT_134645</name>
</gene>
<dbReference type="Proteomes" id="UP000078512">
    <property type="component" value="Unassembled WGS sequence"/>
</dbReference>
<sequence>MSFSKDHRGKDAKASSRPNNNNNNKPYSSSSSSSSRTKSSSSSSSSTSTRTPYHPRRRPQTQPQRILIVGGNIHGLILAILLQRLRIDYLILERACEYGGSPYGIVLGSFAVNLLEMLGLVVTVKSQSTEVHRMKIWRENGNIQAETDFSGAADRYSHNGIAIAGKVLQDILRAQIPGDKVLMGKEVKGYVQDEFEVRASCQDGDVYWGTMLVGCDGMNSTIRRLLYQEQADRLSVEDRRQDRRTCSVMGVTRVLDDVTYMDPDALQDVLQMDHINTQVILGQAEPYACWMVPMPVERRISWMITYHRPEDEPATHPDELEPDSMDRPNVEQEFVNKVRDYYCPYGGGSLGQLLDRSDPEEIYRVSSDRRAYDMWYSGRVVLGGDACHKLVPGAGQGAMQAMLDACSLAPLIQHALVTSGNTSGAEQLQHITIALESYYRERYEIARTAVEGSADLSRLMVLHFAHEPASLAFLQDPNHPVMFSPSGQPILFMAPPNIDLEFDFFPAWLQRYAEGMSQFGAGVHGEEEEDLSDDEDLFLH</sequence>
<evidence type="ECO:0000259" key="8">
    <source>
        <dbReference type="Pfam" id="PF01494"/>
    </source>
</evidence>
<dbReference type="AlphaFoldDB" id="A0A197K8I2"/>
<keyword evidence="2" id="KW-0285">Flavoprotein</keyword>
<feature type="compositionally biased region" description="Basic and acidic residues" evidence="6">
    <location>
        <begin position="1"/>
        <end position="14"/>
    </location>
</feature>
<feature type="region of interest" description="Disordered" evidence="6">
    <location>
        <begin position="1"/>
        <end position="64"/>
    </location>
</feature>
<keyword evidence="7" id="KW-0472">Membrane</keyword>
<evidence type="ECO:0000256" key="4">
    <source>
        <dbReference type="ARBA" id="ARBA00023002"/>
    </source>
</evidence>
<evidence type="ECO:0000256" key="6">
    <source>
        <dbReference type="SAM" id="MobiDB-lite"/>
    </source>
</evidence>
<dbReference type="OrthoDB" id="655030at2759"/>
<protein>
    <submittedName>
        <fullName evidence="9">FAD/NAD(P)-binding domain-containing protein</fullName>
    </submittedName>
</protein>
<dbReference type="PANTHER" id="PTHR13789:SF309">
    <property type="entry name" value="PUTATIVE (AFU_ORTHOLOGUE AFUA_6G14510)-RELATED"/>
    <property type="match status" value="1"/>
</dbReference>
<dbReference type="Pfam" id="PF01494">
    <property type="entry name" value="FAD_binding_3"/>
    <property type="match status" value="2"/>
</dbReference>
<keyword evidence="7" id="KW-1133">Transmembrane helix</keyword>
<accession>A0A197K8I2</accession>
<dbReference type="InterPro" id="IPR050493">
    <property type="entry name" value="FAD-dep_Monooxygenase_BioMet"/>
</dbReference>
<reference evidence="9 10" key="1">
    <citation type="submission" date="2016-05" db="EMBL/GenBank/DDBJ databases">
        <title>Genome sequencing reveals origins of a unique bacterial endosymbiosis in the earliest lineages of terrestrial Fungi.</title>
        <authorList>
            <consortium name="DOE Joint Genome Institute"/>
            <person name="Uehling J."/>
            <person name="Gryganskyi A."/>
            <person name="Hameed K."/>
            <person name="Tschaplinski T."/>
            <person name="Misztal P."/>
            <person name="Wu S."/>
            <person name="Desiro A."/>
            <person name="Vande Pol N."/>
            <person name="Du Z.-Y."/>
            <person name="Zienkiewicz A."/>
            <person name="Zienkiewicz K."/>
            <person name="Morin E."/>
            <person name="Tisserant E."/>
            <person name="Splivallo R."/>
            <person name="Hainaut M."/>
            <person name="Henrissat B."/>
            <person name="Ohm R."/>
            <person name="Kuo A."/>
            <person name="Yan J."/>
            <person name="Lipzen A."/>
            <person name="Nolan M."/>
            <person name="Labutti K."/>
            <person name="Barry K."/>
            <person name="Goldstein A."/>
            <person name="Labbe J."/>
            <person name="Schadt C."/>
            <person name="Tuskan G."/>
            <person name="Grigoriev I."/>
            <person name="Martin F."/>
            <person name="Vilgalys R."/>
            <person name="Bonito G."/>
        </authorList>
    </citation>
    <scope>NUCLEOTIDE SEQUENCE [LARGE SCALE GENOMIC DNA]</scope>
    <source>
        <strain evidence="9 10">AG-77</strain>
    </source>
</reference>
<keyword evidence="5" id="KW-0503">Monooxygenase</keyword>
<dbReference type="GO" id="GO:0071949">
    <property type="term" value="F:FAD binding"/>
    <property type="evidence" value="ECO:0007669"/>
    <property type="project" value="InterPro"/>
</dbReference>